<dbReference type="STRING" id="51670.SAMN04488557_2722"/>
<keyword evidence="6" id="KW-1185">Reference proteome</keyword>
<dbReference type="AlphaFoldDB" id="A0A1I7NQ87"/>
<reference evidence="6" key="1">
    <citation type="submission" date="2016-10" db="EMBL/GenBank/DDBJ databases">
        <authorList>
            <person name="Varghese N."/>
            <person name="Submissions S."/>
        </authorList>
    </citation>
    <scope>NUCLEOTIDE SEQUENCE [LARGE SCALE GENOMIC DNA]</scope>
    <source>
        <strain evidence="6">DSM 1565</strain>
    </source>
</reference>
<protein>
    <submittedName>
        <fullName evidence="5">DNA-binding transcriptional regulator, CsgD family</fullName>
    </submittedName>
</protein>
<dbReference type="GO" id="GO:0003677">
    <property type="term" value="F:DNA binding"/>
    <property type="evidence" value="ECO:0007669"/>
    <property type="project" value="UniProtKB-KW"/>
</dbReference>
<dbReference type="PROSITE" id="PS50043">
    <property type="entry name" value="HTH_LUXR_2"/>
    <property type="match status" value="1"/>
</dbReference>
<dbReference type="EMBL" id="FPCH01000003">
    <property type="protein sequence ID" value="SFV36740.1"/>
    <property type="molecule type" value="Genomic_DNA"/>
</dbReference>
<name>A0A1I7NQ87_9HYPH</name>
<dbReference type="CDD" id="cd06170">
    <property type="entry name" value="LuxR_C_like"/>
    <property type="match status" value="1"/>
</dbReference>
<organism evidence="5 6">
    <name type="scientific">Hyphomicrobium facile</name>
    <dbReference type="NCBI Taxonomy" id="51670"/>
    <lineage>
        <taxon>Bacteria</taxon>
        <taxon>Pseudomonadati</taxon>
        <taxon>Pseudomonadota</taxon>
        <taxon>Alphaproteobacteria</taxon>
        <taxon>Hyphomicrobiales</taxon>
        <taxon>Hyphomicrobiaceae</taxon>
        <taxon>Hyphomicrobium</taxon>
    </lineage>
</organism>
<dbReference type="RefSeq" id="WP_143117824.1">
    <property type="nucleotide sequence ID" value="NZ_FPCH01000003.1"/>
</dbReference>
<keyword evidence="3" id="KW-0804">Transcription</keyword>
<evidence type="ECO:0000313" key="6">
    <source>
        <dbReference type="Proteomes" id="UP000199423"/>
    </source>
</evidence>
<dbReference type="OrthoDB" id="9803630at2"/>
<evidence type="ECO:0000259" key="4">
    <source>
        <dbReference type="PROSITE" id="PS50043"/>
    </source>
</evidence>
<dbReference type="PANTHER" id="PTHR44688:SF16">
    <property type="entry name" value="DNA-BINDING TRANSCRIPTIONAL ACTIVATOR DEVR_DOSR"/>
    <property type="match status" value="1"/>
</dbReference>
<keyword evidence="1" id="KW-0805">Transcription regulation</keyword>
<gene>
    <name evidence="5" type="ORF">SAMN04488557_2722</name>
</gene>
<accession>A0A1I7NQ87</accession>
<evidence type="ECO:0000256" key="2">
    <source>
        <dbReference type="ARBA" id="ARBA00023125"/>
    </source>
</evidence>
<feature type="domain" description="HTH luxR-type" evidence="4">
    <location>
        <begin position="155"/>
        <end position="220"/>
    </location>
</feature>
<evidence type="ECO:0000256" key="1">
    <source>
        <dbReference type="ARBA" id="ARBA00023015"/>
    </source>
</evidence>
<dbReference type="InterPro" id="IPR016032">
    <property type="entry name" value="Sig_transdc_resp-reg_C-effctor"/>
</dbReference>
<dbReference type="GO" id="GO:0006355">
    <property type="term" value="P:regulation of DNA-templated transcription"/>
    <property type="evidence" value="ECO:0007669"/>
    <property type="project" value="InterPro"/>
</dbReference>
<dbReference type="InterPro" id="IPR000792">
    <property type="entry name" value="Tscrpt_reg_LuxR_C"/>
</dbReference>
<sequence>MLKGVLAQIVPDRAAIVERDKGIAFLSATRSIYQLNELFYFCANIPRHSSRAFVHCAFSSDFAAQAITSHPISAEQLAGLEIIKLAKRWKECDSGDASESAIALTTRGRELAILGFSCSPTPAADADAEGPPSSAELKALGDYFHSHMLRRNGIDTSDALVISARELDCLRWVAAGKSAWEASVILGISERTVRFHLNSAREKLNCTTTTQAVAKVVAQQLIAI</sequence>
<dbReference type="SUPFAM" id="SSF46894">
    <property type="entry name" value="C-terminal effector domain of the bipartite response regulators"/>
    <property type="match status" value="1"/>
</dbReference>
<evidence type="ECO:0000256" key="3">
    <source>
        <dbReference type="ARBA" id="ARBA00023163"/>
    </source>
</evidence>
<dbReference type="Pfam" id="PF00196">
    <property type="entry name" value="GerE"/>
    <property type="match status" value="1"/>
</dbReference>
<dbReference type="Gene3D" id="1.10.10.10">
    <property type="entry name" value="Winged helix-like DNA-binding domain superfamily/Winged helix DNA-binding domain"/>
    <property type="match status" value="1"/>
</dbReference>
<dbReference type="SMART" id="SM00421">
    <property type="entry name" value="HTH_LUXR"/>
    <property type="match status" value="1"/>
</dbReference>
<dbReference type="PANTHER" id="PTHR44688">
    <property type="entry name" value="DNA-BINDING TRANSCRIPTIONAL ACTIVATOR DEVR_DOSR"/>
    <property type="match status" value="1"/>
</dbReference>
<dbReference type="PRINTS" id="PR00038">
    <property type="entry name" value="HTHLUXR"/>
</dbReference>
<dbReference type="InterPro" id="IPR036388">
    <property type="entry name" value="WH-like_DNA-bd_sf"/>
</dbReference>
<keyword evidence="2 5" id="KW-0238">DNA-binding</keyword>
<proteinExistence type="predicted"/>
<evidence type="ECO:0000313" key="5">
    <source>
        <dbReference type="EMBL" id="SFV36740.1"/>
    </source>
</evidence>
<dbReference type="Proteomes" id="UP000199423">
    <property type="component" value="Unassembled WGS sequence"/>
</dbReference>